<dbReference type="InterPro" id="IPR011993">
    <property type="entry name" value="PH-like_dom_sf"/>
</dbReference>
<feature type="compositionally biased region" description="Basic and acidic residues" evidence="12">
    <location>
        <begin position="171"/>
        <end position="186"/>
    </location>
</feature>
<dbReference type="KEGG" id="osn:115218787"/>
<evidence type="ECO:0000313" key="18">
    <source>
        <dbReference type="RefSeq" id="XP_036364829.1"/>
    </source>
</evidence>
<evidence type="ECO:0000256" key="3">
    <source>
        <dbReference type="ARBA" id="ARBA00008778"/>
    </source>
</evidence>
<evidence type="ECO:0000313" key="20">
    <source>
        <dbReference type="RefSeq" id="XP_036364831.1"/>
    </source>
</evidence>
<keyword evidence="9" id="KW-0539">Nucleus</keyword>
<dbReference type="GO" id="GO:0005634">
    <property type="term" value="C:nucleus"/>
    <property type="evidence" value="ECO:0007669"/>
    <property type="project" value="UniProtKB-SubCell"/>
</dbReference>
<evidence type="ECO:0000256" key="12">
    <source>
        <dbReference type="SAM" id="MobiDB-lite"/>
    </source>
</evidence>
<dbReference type="GO" id="GO:0003729">
    <property type="term" value="F:mRNA binding"/>
    <property type="evidence" value="ECO:0007669"/>
    <property type="project" value="TreeGrafter"/>
</dbReference>
<proteinExistence type="inferred from homology"/>
<dbReference type="RefSeq" id="XP_036364832.1">
    <property type="nucleotide sequence ID" value="XM_036508939.1"/>
</dbReference>
<evidence type="ECO:0000313" key="21">
    <source>
        <dbReference type="RefSeq" id="XP_036364832.1"/>
    </source>
</evidence>
<comment type="subcellular location">
    <subcellularLocation>
        <location evidence="2">Cytoplasm</location>
    </subcellularLocation>
    <subcellularLocation>
        <location evidence="1">Nucleus</location>
    </subcellularLocation>
</comment>
<keyword evidence="5" id="KW-0597">Phosphoprotein</keyword>
<comment type="similarity">
    <text evidence="3">Belongs to the DCP1 family.</text>
</comment>
<feature type="region of interest" description="Disordered" evidence="12">
    <location>
        <begin position="163"/>
        <end position="186"/>
    </location>
</feature>
<feature type="region of interest" description="Disordered" evidence="12">
    <location>
        <begin position="230"/>
        <end position="257"/>
    </location>
</feature>
<dbReference type="PANTHER" id="PTHR16290:SF0">
    <property type="entry name" value="DECAPPING PROTEIN 1, ISOFORM A"/>
    <property type="match status" value="1"/>
</dbReference>
<evidence type="ECO:0000256" key="6">
    <source>
        <dbReference type="ARBA" id="ARBA00022664"/>
    </source>
</evidence>
<dbReference type="GO" id="GO:0000184">
    <property type="term" value="P:nuclear-transcribed mRNA catabolic process, nonsense-mediated decay"/>
    <property type="evidence" value="ECO:0007669"/>
    <property type="project" value="UniProtKB-KW"/>
</dbReference>
<sequence>MSNPALGNTTNGASASGSGAASLTNPLAFLPVAAEGRMNLAALQQKDPYITAIVDTAKQVALYLFSAKENEWERTAIEGTLFVYRRSASPDNGFMILNRLGPNNLIEPITKDLEFQLHDPFLLYRTAKAICGIWFYDKDECARVGQLMNSLVQLAITNHHAKTQNCTRQRRASESDSLDDRSSDVKKEPTIAVPIVTTATPQIVTTSAASMPANRPVGILQLLTKAQHEYDKSKDVKKRPEPVTLTDNPGKAAASSTSLIRPTPLCIGNSSQNSDNEIDAYSSVTLPGREISSQICLERLFSSNDVGKNTSKVANQSPLSNISNRDNEIPSNQMPSIMKQLGSTVSLVEDIERQQRGEAVPSRTHALSSPTAAQDVISGVDMLRNIYQNSSNLTTSTILNQNASFQQLQSAVTSSALTNSHSSDQGFALSQSPKEAISNFGHMNANNPQQMPLPEATHTLLSPIGKNAPGNTALNDSMANLLVARLDHSANSGLIPNPSSAATKTGSQSLLTPADLETIPSGTGPTNLDILLSPMAFVSPQAKSATTLTNSYNSGDVADASHTSLVPLTKEQLQQALLYLLKNDANFLAKIHEAYLSTLNNEASNL</sequence>
<dbReference type="PANTHER" id="PTHR16290">
    <property type="entry name" value="TRANSCRIPTION FACTOR SMIF DECAPPING ENZYME DCP1"/>
    <property type="match status" value="1"/>
</dbReference>
<evidence type="ECO:0000313" key="15">
    <source>
        <dbReference type="RefSeq" id="XP_029644579.1"/>
    </source>
</evidence>
<dbReference type="RefSeq" id="XP_036364830.1">
    <property type="nucleotide sequence ID" value="XM_036508937.1"/>
</dbReference>
<evidence type="ECO:0000313" key="19">
    <source>
        <dbReference type="RefSeq" id="XP_036364830.1"/>
    </source>
</evidence>
<comment type="catalytic activity">
    <reaction evidence="11">
        <text>a 5'-end (N(7)-methyl 5'-triphosphoguanosine)-ribonucleoside in mRNA + H2O = N(7)-methyl-GDP + a 5'-end phospho-ribonucleoside in mRNA + 2 H(+)</text>
        <dbReference type="Rhea" id="RHEA:67484"/>
        <dbReference type="Rhea" id="RHEA-COMP:15692"/>
        <dbReference type="Rhea" id="RHEA-COMP:17167"/>
        <dbReference type="ChEBI" id="CHEBI:15377"/>
        <dbReference type="ChEBI" id="CHEBI:15378"/>
        <dbReference type="ChEBI" id="CHEBI:63714"/>
        <dbReference type="ChEBI" id="CHEBI:138282"/>
        <dbReference type="ChEBI" id="CHEBI:156461"/>
        <dbReference type="EC" id="3.6.1.62"/>
    </reaction>
    <physiologicalReaction direction="left-to-right" evidence="11">
        <dbReference type="Rhea" id="RHEA:67485"/>
    </physiologicalReaction>
</comment>
<keyword evidence="4" id="KW-0963">Cytoplasm</keyword>
<evidence type="ECO:0000256" key="9">
    <source>
        <dbReference type="ARBA" id="ARBA00023242"/>
    </source>
</evidence>
<evidence type="ECO:0000313" key="17">
    <source>
        <dbReference type="RefSeq" id="XP_036364828.1"/>
    </source>
</evidence>
<evidence type="ECO:0000256" key="1">
    <source>
        <dbReference type="ARBA" id="ARBA00004123"/>
    </source>
</evidence>
<dbReference type="GO" id="GO:0031087">
    <property type="term" value="P:deadenylation-independent decapping of nuclear-transcribed mRNA"/>
    <property type="evidence" value="ECO:0007669"/>
    <property type="project" value="TreeGrafter"/>
</dbReference>
<feature type="domain" description="mRNA-decapping enzyme C-terminal" evidence="13">
    <location>
        <begin position="567"/>
        <end position="605"/>
    </location>
</feature>
<dbReference type="RefSeq" id="XP_036364829.1">
    <property type="nucleotide sequence ID" value="XM_036508936.1"/>
</dbReference>
<dbReference type="GO" id="GO:0000290">
    <property type="term" value="P:deadenylation-dependent decapping of nuclear-transcribed mRNA"/>
    <property type="evidence" value="ECO:0007669"/>
    <property type="project" value="InterPro"/>
</dbReference>
<feature type="region of interest" description="Disordered" evidence="12">
    <location>
        <begin position="309"/>
        <end position="332"/>
    </location>
</feature>
<evidence type="ECO:0000256" key="4">
    <source>
        <dbReference type="ARBA" id="ARBA00022490"/>
    </source>
</evidence>
<keyword evidence="7" id="KW-0378">Hydrolase</keyword>
<protein>
    <recommendedName>
        <fullName evidence="10">5'-(N(7)-methylguanosine 5'-triphospho)-[mRNA] hydrolase</fullName>
        <ecNumber evidence="10">3.6.1.62</ecNumber>
    </recommendedName>
</protein>
<dbReference type="RefSeq" id="XP_029644580.1">
    <property type="nucleotide sequence ID" value="XM_029788720.2"/>
</dbReference>
<dbReference type="FunFam" id="2.30.29.30:FF:000097">
    <property type="entry name" value="Putative mRNA-decapping enzyme 1A"/>
    <property type="match status" value="1"/>
</dbReference>
<dbReference type="Pfam" id="PF06058">
    <property type="entry name" value="DCP1"/>
    <property type="match status" value="1"/>
</dbReference>
<keyword evidence="14" id="KW-1185">Reference proteome</keyword>
<dbReference type="Gene3D" id="6.10.140.2030">
    <property type="match status" value="1"/>
</dbReference>
<dbReference type="GO" id="GO:0000932">
    <property type="term" value="C:P-body"/>
    <property type="evidence" value="ECO:0007669"/>
    <property type="project" value="TreeGrafter"/>
</dbReference>
<name>A0A6P7T2F8_9MOLL</name>
<dbReference type="CDD" id="cd09804">
    <property type="entry name" value="Dcp1"/>
    <property type="match status" value="1"/>
</dbReference>
<dbReference type="GO" id="GO:0008047">
    <property type="term" value="F:enzyme activator activity"/>
    <property type="evidence" value="ECO:0007669"/>
    <property type="project" value="InterPro"/>
</dbReference>
<dbReference type="RefSeq" id="XP_029644579.1">
    <property type="nucleotide sequence ID" value="XM_029788719.2"/>
</dbReference>
<dbReference type="Gene3D" id="2.30.29.30">
    <property type="entry name" value="Pleckstrin-homology domain (PH domain)/Phosphotyrosine-binding domain (PTB)"/>
    <property type="match status" value="1"/>
</dbReference>
<dbReference type="InterPro" id="IPR010334">
    <property type="entry name" value="Dcp1"/>
</dbReference>
<dbReference type="Proteomes" id="UP000515154">
    <property type="component" value="Linkage group LG14"/>
</dbReference>
<dbReference type="Pfam" id="PF16741">
    <property type="entry name" value="mRNA_decap_C"/>
    <property type="match status" value="1"/>
</dbReference>
<keyword evidence="6" id="KW-0507">mRNA processing</keyword>
<evidence type="ECO:0000256" key="2">
    <source>
        <dbReference type="ARBA" id="ARBA00004496"/>
    </source>
</evidence>
<dbReference type="EC" id="3.6.1.62" evidence="10"/>
<evidence type="ECO:0000313" key="16">
    <source>
        <dbReference type="RefSeq" id="XP_029644580.1"/>
    </source>
</evidence>
<evidence type="ECO:0000256" key="10">
    <source>
        <dbReference type="ARBA" id="ARBA00026102"/>
    </source>
</evidence>
<keyword evidence="8" id="KW-0866">Nonsense-mediated mRNA decay</keyword>
<dbReference type="GO" id="GO:0006397">
    <property type="term" value="P:mRNA processing"/>
    <property type="evidence" value="ECO:0007669"/>
    <property type="project" value="UniProtKB-KW"/>
</dbReference>
<dbReference type="SUPFAM" id="SSF50729">
    <property type="entry name" value="PH domain-like"/>
    <property type="match status" value="1"/>
</dbReference>
<feature type="compositionally biased region" description="Basic and acidic residues" evidence="12">
    <location>
        <begin position="230"/>
        <end position="241"/>
    </location>
</feature>
<dbReference type="InterPro" id="IPR031953">
    <property type="entry name" value="mRNA_decap_C"/>
</dbReference>
<evidence type="ECO:0000256" key="7">
    <source>
        <dbReference type="ARBA" id="ARBA00022801"/>
    </source>
</evidence>
<evidence type="ECO:0000259" key="13">
    <source>
        <dbReference type="Pfam" id="PF16741"/>
    </source>
</evidence>
<gene>
    <name evidence="15 16 17 18 19 20 21" type="primary">LOC115218787</name>
</gene>
<accession>A0A6P7T2F8</accession>
<evidence type="ECO:0000256" key="8">
    <source>
        <dbReference type="ARBA" id="ARBA00023161"/>
    </source>
</evidence>
<evidence type="ECO:0000256" key="11">
    <source>
        <dbReference type="ARBA" id="ARBA00047661"/>
    </source>
</evidence>
<dbReference type="AlphaFoldDB" id="A0A6P7T2F8"/>
<reference evidence="15 16" key="1">
    <citation type="submission" date="2025-08" db="UniProtKB">
        <authorList>
            <consortium name="RefSeq"/>
        </authorList>
    </citation>
    <scope>IDENTIFICATION</scope>
</reference>
<evidence type="ECO:0000313" key="14">
    <source>
        <dbReference type="Proteomes" id="UP000515154"/>
    </source>
</evidence>
<evidence type="ECO:0000256" key="5">
    <source>
        <dbReference type="ARBA" id="ARBA00022553"/>
    </source>
</evidence>
<dbReference type="RefSeq" id="XP_036364828.1">
    <property type="nucleotide sequence ID" value="XM_036508935.1"/>
</dbReference>
<dbReference type="GO" id="GO:0140933">
    <property type="term" value="F:5'-(N(7)-methylguanosine 5'-triphospho)-[mRNA] hydrolase activity"/>
    <property type="evidence" value="ECO:0007669"/>
    <property type="project" value="UniProtKB-EC"/>
</dbReference>
<organism evidence="14 16">
    <name type="scientific">Octopus sinensis</name>
    <name type="common">East Asian common octopus</name>
    <dbReference type="NCBI Taxonomy" id="2607531"/>
    <lineage>
        <taxon>Eukaryota</taxon>
        <taxon>Metazoa</taxon>
        <taxon>Spiralia</taxon>
        <taxon>Lophotrochozoa</taxon>
        <taxon>Mollusca</taxon>
        <taxon>Cephalopoda</taxon>
        <taxon>Coleoidea</taxon>
        <taxon>Octopodiformes</taxon>
        <taxon>Octopoda</taxon>
        <taxon>Incirrata</taxon>
        <taxon>Octopodidae</taxon>
        <taxon>Octopus</taxon>
    </lineage>
</organism>
<dbReference type="RefSeq" id="XP_036364831.1">
    <property type="nucleotide sequence ID" value="XM_036508938.1"/>
</dbReference>